<comment type="caution">
    <text evidence="14">The sequence shown here is derived from an EMBL/GenBank/DDBJ whole genome shotgun (WGS) entry which is preliminary data.</text>
</comment>
<feature type="transmembrane region" description="Helical" evidence="11">
    <location>
        <begin position="438"/>
        <end position="459"/>
    </location>
</feature>
<keyword evidence="6 11" id="KW-0812">Transmembrane</keyword>
<feature type="region of interest" description="Disordered" evidence="10">
    <location>
        <begin position="527"/>
        <end position="546"/>
    </location>
</feature>
<evidence type="ECO:0000256" key="3">
    <source>
        <dbReference type="ARBA" id="ARBA00004906"/>
    </source>
</evidence>
<evidence type="ECO:0000256" key="5">
    <source>
        <dbReference type="ARBA" id="ARBA00022679"/>
    </source>
</evidence>
<proteinExistence type="predicted"/>
<comment type="pathway">
    <text evidence="3">Protein modification; protein ubiquitination.</text>
</comment>
<evidence type="ECO:0000256" key="11">
    <source>
        <dbReference type="SAM" id="Phobius"/>
    </source>
</evidence>
<protein>
    <recommendedName>
        <fullName evidence="4">RING-type E3 ubiquitin transferase</fullName>
        <ecNumber evidence="4">2.3.2.27</ecNumber>
    </recommendedName>
</protein>
<evidence type="ECO:0000256" key="7">
    <source>
        <dbReference type="ARBA" id="ARBA00022786"/>
    </source>
</evidence>
<evidence type="ECO:0000256" key="12">
    <source>
        <dbReference type="SAM" id="SignalP"/>
    </source>
</evidence>
<evidence type="ECO:0000313" key="15">
    <source>
        <dbReference type="Proteomes" id="UP001221413"/>
    </source>
</evidence>
<feature type="transmembrane region" description="Helical" evidence="11">
    <location>
        <begin position="465"/>
        <end position="486"/>
    </location>
</feature>
<comment type="catalytic activity">
    <reaction evidence="1">
        <text>S-ubiquitinyl-[E2 ubiquitin-conjugating enzyme]-L-cysteine + [acceptor protein]-L-lysine = [E2 ubiquitin-conjugating enzyme]-L-cysteine + N(6)-ubiquitinyl-[acceptor protein]-L-lysine.</text>
        <dbReference type="EC" id="2.3.2.27"/>
    </reaction>
</comment>
<dbReference type="GO" id="GO:0061630">
    <property type="term" value="F:ubiquitin protein ligase activity"/>
    <property type="evidence" value="ECO:0007669"/>
    <property type="project" value="UniProtKB-EC"/>
</dbReference>
<evidence type="ECO:0000256" key="6">
    <source>
        <dbReference type="ARBA" id="ARBA00022692"/>
    </source>
</evidence>
<feature type="transmembrane region" description="Helical" evidence="11">
    <location>
        <begin position="399"/>
        <end position="418"/>
    </location>
</feature>
<keyword evidence="8 11" id="KW-1133">Transmembrane helix</keyword>
<dbReference type="GO" id="GO:0012505">
    <property type="term" value="C:endomembrane system"/>
    <property type="evidence" value="ECO:0007669"/>
    <property type="project" value="UniProtKB-SubCell"/>
</dbReference>
<gene>
    <name evidence="14" type="ORF">Dda_6617</name>
</gene>
<evidence type="ECO:0000256" key="4">
    <source>
        <dbReference type="ARBA" id="ARBA00012483"/>
    </source>
</evidence>
<feature type="domain" description="SWEET-like" evidence="13">
    <location>
        <begin position="548"/>
        <end position="676"/>
    </location>
</feature>
<feature type="domain" description="SWEET-like" evidence="13">
    <location>
        <begin position="392"/>
        <end position="501"/>
    </location>
</feature>
<evidence type="ECO:0000313" key="14">
    <source>
        <dbReference type="EMBL" id="KAJ6258571.1"/>
    </source>
</evidence>
<feature type="chain" id="PRO_5042097033" description="RING-type E3 ubiquitin transferase" evidence="12">
    <location>
        <begin position="23"/>
        <end position="852"/>
    </location>
</feature>
<reference evidence="14" key="1">
    <citation type="submission" date="2023-01" db="EMBL/GenBank/DDBJ databases">
        <title>The chitinases involved in constricting ring structure development in the nematode-trapping fungus Drechslerella dactyloides.</title>
        <authorList>
            <person name="Wang R."/>
            <person name="Zhang L."/>
            <person name="Tang P."/>
            <person name="Li S."/>
            <person name="Liang L."/>
        </authorList>
    </citation>
    <scope>NUCLEOTIDE SEQUENCE</scope>
    <source>
        <strain evidence="14">YMF1.00031</strain>
    </source>
</reference>
<dbReference type="Pfam" id="PF11145">
    <property type="entry name" value="DUF2921"/>
    <property type="match status" value="2"/>
</dbReference>
<sequence length="852" mass="94287">MEASRLVLAVVILFLILSPDNSGNISSRDFSIKELVAEEKRWLGELQNSTYGNVGNLTGFVETGWWSPEGMGLVRTAVSDMVDDVFHRARTDHHHHRHNRLDMLPENILEDTPIKKRDLGSPAIIPDDSPPPVEYRPVEPSGINPLEGPLSDAPIYKNITGMLSGDWSRMVLPELHRPVLNGTYQRNITYENGRFWMLVKERQPKKHWEELRDVVQTVTLTMELYNDQGGQPIDVRMHGVHFVESGLLVGASNSNKFAGIFGLPHLTPSNLTYGLIKKPLNASLADQIDEHMESGDEYPPWIPVDEQYIGAPPLQCEYIVYLQVHPIKMHPDVSWFAAQSQQSIIDTVERELRHRTGEYVPIAPPPLVGSAIIYSPDCAFVLSTDTAAGLKLEAYFDRVSMFALNVCLIVAAEIYFMIRQMKESSTPSTLSRVSFWTIGILSLLDGYVVIIFIVTATLVERSSLALISAAFFCTVLAGFFGIRYMLMIYRVQLPERQAAQATSTPQTPAAAVAAAQAAAARAGTLPLPVTAPTNQPATPTTPPSTTTIRQDFSSIITRFYMFLVITGFLLIYSISLPLFIRNLIQRSALFLSLSFWVPQIYRNTYRNCRKGLKWEFVLGMSACRIISVWYFYGYADNIAFARPVRWICWASAGWVWCQIWILGVQEMLGPRFLVPEGLFPPAYDYHPVLPLDDLERALVGASGSPVSPTIGGTNAGAGGSGVSKGKGMHRTFDCAICMQSVEVPVVPSNAQSGEGSGDGKGVVGGLLGQVSDLQEYVAADMIRNTSLRSQALERKRGKATDVVATIHFKKKVFNSPKVQDNAGNIWNMDETGFMIGITADASPCMLSLRFQS</sequence>
<keyword evidence="5" id="KW-0808">Transferase</keyword>
<dbReference type="AlphaFoldDB" id="A0AAD6IXR5"/>
<keyword evidence="15" id="KW-1185">Reference proteome</keyword>
<evidence type="ECO:0000259" key="13">
    <source>
        <dbReference type="Pfam" id="PF11145"/>
    </source>
</evidence>
<evidence type="ECO:0000256" key="10">
    <source>
        <dbReference type="SAM" id="MobiDB-lite"/>
    </source>
</evidence>
<keyword evidence="12" id="KW-0732">Signal</keyword>
<keyword evidence="9 11" id="KW-0472">Membrane</keyword>
<dbReference type="Proteomes" id="UP001221413">
    <property type="component" value="Unassembled WGS sequence"/>
</dbReference>
<feature type="transmembrane region" description="Helical" evidence="11">
    <location>
        <begin position="559"/>
        <end position="580"/>
    </location>
</feature>
<evidence type="ECO:0000256" key="2">
    <source>
        <dbReference type="ARBA" id="ARBA00004127"/>
    </source>
</evidence>
<evidence type="ECO:0000256" key="1">
    <source>
        <dbReference type="ARBA" id="ARBA00000900"/>
    </source>
</evidence>
<name>A0AAD6IXR5_DREDA</name>
<feature type="signal peptide" evidence="12">
    <location>
        <begin position="1"/>
        <end position="22"/>
    </location>
</feature>
<comment type="subcellular location">
    <subcellularLocation>
        <location evidence="2">Endomembrane system</location>
        <topology evidence="2">Multi-pass membrane protein</topology>
    </subcellularLocation>
</comment>
<dbReference type="InterPro" id="IPR021319">
    <property type="entry name" value="DUF2921"/>
</dbReference>
<keyword evidence="7" id="KW-0833">Ubl conjugation pathway</keyword>
<dbReference type="EMBL" id="JAQGDS010000008">
    <property type="protein sequence ID" value="KAJ6258571.1"/>
    <property type="molecule type" value="Genomic_DNA"/>
</dbReference>
<accession>A0AAD6IXR5</accession>
<evidence type="ECO:0000256" key="9">
    <source>
        <dbReference type="ARBA" id="ARBA00023136"/>
    </source>
</evidence>
<dbReference type="EC" id="2.3.2.27" evidence="4"/>
<organism evidence="14 15">
    <name type="scientific">Drechslerella dactyloides</name>
    <name type="common">Nematode-trapping fungus</name>
    <name type="synonym">Arthrobotrys dactyloides</name>
    <dbReference type="NCBI Taxonomy" id="74499"/>
    <lineage>
        <taxon>Eukaryota</taxon>
        <taxon>Fungi</taxon>
        <taxon>Dikarya</taxon>
        <taxon>Ascomycota</taxon>
        <taxon>Pezizomycotina</taxon>
        <taxon>Orbiliomycetes</taxon>
        <taxon>Orbiliales</taxon>
        <taxon>Orbiliaceae</taxon>
        <taxon>Drechslerella</taxon>
    </lineage>
</organism>
<evidence type="ECO:0000256" key="8">
    <source>
        <dbReference type="ARBA" id="ARBA00022989"/>
    </source>
</evidence>